<dbReference type="InterPro" id="IPR028978">
    <property type="entry name" value="Chorismate_lyase_/UTRA_dom_sf"/>
</dbReference>
<dbReference type="InterPro" id="IPR011663">
    <property type="entry name" value="UTRA"/>
</dbReference>
<dbReference type="CDD" id="cd07377">
    <property type="entry name" value="WHTH_GntR"/>
    <property type="match status" value="1"/>
</dbReference>
<dbReference type="GO" id="GO:0003700">
    <property type="term" value="F:DNA-binding transcription factor activity"/>
    <property type="evidence" value="ECO:0007669"/>
    <property type="project" value="InterPro"/>
</dbReference>
<gene>
    <name evidence="5" type="ORF">QX51_03870</name>
</gene>
<dbReference type="InterPro" id="IPR000524">
    <property type="entry name" value="Tscrpt_reg_HTH_GntR"/>
</dbReference>
<dbReference type="STRING" id="1577792.QX51_03870"/>
<dbReference type="PRINTS" id="PR00035">
    <property type="entry name" value="HTHGNTR"/>
</dbReference>
<dbReference type="GO" id="GO:0003677">
    <property type="term" value="F:DNA binding"/>
    <property type="evidence" value="ECO:0007669"/>
    <property type="project" value="UniProtKB-KW"/>
</dbReference>
<dbReference type="SMART" id="SM00345">
    <property type="entry name" value="HTH_GNTR"/>
    <property type="match status" value="1"/>
</dbReference>
<dbReference type="Pfam" id="PF07702">
    <property type="entry name" value="UTRA"/>
    <property type="match status" value="1"/>
</dbReference>
<dbReference type="SUPFAM" id="SSF64288">
    <property type="entry name" value="Chorismate lyase-like"/>
    <property type="match status" value="1"/>
</dbReference>
<dbReference type="EMBL" id="JWHR01000044">
    <property type="protein sequence ID" value="KHS58226.1"/>
    <property type="molecule type" value="Genomic_DNA"/>
</dbReference>
<comment type="caution">
    <text evidence="5">The sequence shown here is derived from an EMBL/GenBank/DDBJ whole genome shotgun (WGS) entry which is preliminary data.</text>
</comment>
<name>A0A0B3VN93_9FIRM</name>
<organism evidence="5 6">
    <name type="scientific">Terrisporobacter othiniensis</name>
    <dbReference type="NCBI Taxonomy" id="1577792"/>
    <lineage>
        <taxon>Bacteria</taxon>
        <taxon>Bacillati</taxon>
        <taxon>Bacillota</taxon>
        <taxon>Clostridia</taxon>
        <taxon>Peptostreptococcales</taxon>
        <taxon>Peptostreptococcaceae</taxon>
        <taxon>Terrisporobacter</taxon>
    </lineage>
</organism>
<keyword evidence="6" id="KW-1185">Reference proteome</keyword>
<dbReference type="PROSITE" id="PS50949">
    <property type="entry name" value="HTH_GNTR"/>
    <property type="match status" value="1"/>
</dbReference>
<feature type="domain" description="HTH gntR-type" evidence="4">
    <location>
        <begin position="10"/>
        <end position="78"/>
    </location>
</feature>
<dbReference type="RefSeq" id="WP_039678602.1">
    <property type="nucleotide sequence ID" value="NZ_JAWGXO010000003.1"/>
</dbReference>
<dbReference type="AlphaFoldDB" id="A0A0B3VN93"/>
<evidence type="ECO:0000256" key="3">
    <source>
        <dbReference type="ARBA" id="ARBA00023163"/>
    </source>
</evidence>
<dbReference type="SMART" id="SM00866">
    <property type="entry name" value="UTRA"/>
    <property type="match status" value="1"/>
</dbReference>
<dbReference type="GO" id="GO:0045892">
    <property type="term" value="P:negative regulation of DNA-templated transcription"/>
    <property type="evidence" value="ECO:0007669"/>
    <property type="project" value="TreeGrafter"/>
</dbReference>
<evidence type="ECO:0000256" key="2">
    <source>
        <dbReference type="ARBA" id="ARBA00023125"/>
    </source>
</evidence>
<dbReference type="Gene3D" id="3.40.1410.10">
    <property type="entry name" value="Chorismate lyase-like"/>
    <property type="match status" value="1"/>
</dbReference>
<evidence type="ECO:0000259" key="4">
    <source>
        <dbReference type="PROSITE" id="PS50949"/>
    </source>
</evidence>
<sequence>MKLIDKNSQIPLYLQLIEIIKDMINNNELQEGHYLMSERDICKIQNVSRMTVNKAIINLVNEGVLERRQGKGTFVSYKKQNLTYEKMQGFTEIAEGKKLKVKNKILKFKLDKPSDVIKEYLQLKDDSSLIFQIERVRFIDEDPTILEKIYIPEYMCPDLNKELIDKISLYKLYREKYMHKTQRAKQVINPIMLDKSQSKLLNVDLNSLALKIDRVVFTDEEEVLEYTSSLFITDKHQYEIILNED</sequence>
<dbReference type="Gene3D" id="1.10.10.10">
    <property type="entry name" value="Winged helix-like DNA-binding domain superfamily/Winged helix DNA-binding domain"/>
    <property type="match status" value="1"/>
</dbReference>
<dbReference type="Proteomes" id="UP000031189">
    <property type="component" value="Unassembled WGS sequence"/>
</dbReference>
<dbReference type="PANTHER" id="PTHR44846">
    <property type="entry name" value="MANNOSYL-D-GLYCERATE TRANSPORT/METABOLISM SYSTEM REPRESSOR MNGR-RELATED"/>
    <property type="match status" value="1"/>
</dbReference>
<evidence type="ECO:0000313" key="5">
    <source>
        <dbReference type="EMBL" id="KHS58226.1"/>
    </source>
</evidence>
<dbReference type="PANTHER" id="PTHR44846:SF1">
    <property type="entry name" value="MANNOSYL-D-GLYCERATE TRANSPORT_METABOLISM SYSTEM REPRESSOR MNGR-RELATED"/>
    <property type="match status" value="1"/>
</dbReference>
<dbReference type="Pfam" id="PF00392">
    <property type="entry name" value="GntR"/>
    <property type="match status" value="1"/>
</dbReference>
<evidence type="ECO:0000256" key="1">
    <source>
        <dbReference type="ARBA" id="ARBA00023015"/>
    </source>
</evidence>
<evidence type="ECO:0000313" key="6">
    <source>
        <dbReference type="Proteomes" id="UP000031189"/>
    </source>
</evidence>
<keyword evidence="3" id="KW-0804">Transcription</keyword>
<dbReference type="InterPro" id="IPR036390">
    <property type="entry name" value="WH_DNA-bd_sf"/>
</dbReference>
<dbReference type="OrthoDB" id="457376at2"/>
<reference evidence="5 6" key="1">
    <citation type="submission" date="2014-12" db="EMBL/GenBank/DDBJ databases">
        <title>Draft genome sequence of Terrisporobacter sp. 08-306576, isolated from the blood culture of a bacteremia patient.</title>
        <authorList>
            <person name="Lund L.C."/>
            <person name="Sydenham T.V."/>
            <person name="Hogh S.V."/>
            <person name="Skov M.N."/>
            <person name="Kemp M."/>
            <person name="Justesen U.S."/>
        </authorList>
    </citation>
    <scope>NUCLEOTIDE SEQUENCE [LARGE SCALE GENOMIC DNA]</scope>
    <source>
        <strain evidence="5 6">08-306576</strain>
    </source>
</reference>
<dbReference type="InterPro" id="IPR050679">
    <property type="entry name" value="Bact_HTH_transcr_reg"/>
</dbReference>
<protein>
    <submittedName>
        <fullName evidence="5">GntR family transcriptional regulator</fullName>
    </submittedName>
</protein>
<dbReference type="InterPro" id="IPR036388">
    <property type="entry name" value="WH-like_DNA-bd_sf"/>
</dbReference>
<accession>A0A0B3VN93</accession>
<dbReference type="FunFam" id="1.10.10.10:FF:000079">
    <property type="entry name" value="GntR family transcriptional regulator"/>
    <property type="match status" value="1"/>
</dbReference>
<keyword evidence="2" id="KW-0238">DNA-binding</keyword>
<dbReference type="SUPFAM" id="SSF46785">
    <property type="entry name" value="Winged helix' DNA-binding domain"/>
    <property type="match status" value="1"/>
</dbReference>
<keyword evidence="1" id="KW-0805">Transcription regulation</keyword>
<proteinExistence type="predicted"/>